<protein>
    <submittedName>
        <fullName evidence="2">Portal protein</fullName>
    </submittedName>
</protein>
<organism evidence="2">
    <name type="scientific">Escherichia phage ETEP102</name>
    <dbReference type="NCBI Taxonomy" id="3117680"/>
    <lineage>
        <taxon>Viruses</taxon>
        <taxon>Duplodnaviria</taxon>
        <taxon>Heunggongvirae</taxon>
        <taxon>Uroviricota</taxon>
        <taxon>Caudoviricetes</taxon>
    </lineage>
</organism>
<dbReference type="Pfam" id="PF06381">
    <property type="entry name" value="Phage_portal_3"/>
    <property type="match status" value="1"/>
</dbReference>
<feature type="domain" description="Anti-CBASS protein Acb1-like N-terminal" evidence="1">
    <location>
        <begin position="36"/>
        <end position="373"/>
    </location>
</feature>
<dbReference type="InterPro" id="IPR024459">
    <property type="entry name" value="Acb1-like_N"/>
</dbReference>
<sequence>MVKADSYASQFLSGDDGSEIYGHFGSAYLEPQYADSLYVANSLVRRIVDTVPETAIAAGFHIDGVNDEGEFWSRWDYLKVNESISDAWSWARLFGGSAIVAIVKDNRALTSPVREGAELESLRVYDRSQIKVWTKEENPRNVRFGKPLTYRINPTGSDTFYDIHYSRVHVMDGDKVPNSLRRGNDGWGASVLVPDLMAAINDYDVCEKLATQLLRRKQQAVWKAKGLAELCDDNEGFGAARLRLAQVDDNSGVGRAIGIDAEAEEYDVLNSDISGIDSFLESKFNRIVALSGIHEIILKGQNTGGVSSSQNTALETFHKMVDRKRNEELLPVLGFLIPFIATEKEWSVEFNPLAQESNLDRAKVLKDNVDSITALITNGIMDADEARDTLRAIAPEVKIGEGSIETEVTINETSNDPLDVSAGD</sequence>
<dbReference type="EMBL" id="OR979723">
    <property type="protein sequence ID" value="WYD65289.1"/>
    <property type="molecule type" value="Genomic_DNA"/>
</dbReference>
<accession>A0AAU6PXV2</accession>
<reference evidence="2" key="1">
    <citation type="submission" date="2023-12" db="EMBL/GenBank/DDBJ databases">
        <title>Determinants of phage host range in porcine enterotoxigenic Escherichia coli.</title>
        <authorList>
            <person name="Gambino M."/>
            <person name="Broensted L."/>
        </authorList>
    </citation>
    <scope>NUCLEOTIDE SEQUENCE</scope>
</reference>
<proteinExistence type="predicted"/>
<name>A0AAU6PXV2_9CAUD</name>
<evidence type="ECO:0000313" key="2">
    <source>
        <dbReference type="EMBL" id="WYD65289.1"/>
    </source>
</evidence>
<gene>
    <name evidence="2" type="ORF">ETEP102_24</name>
</gene>
<evidence type="ECO:0000259" key="1">
    <source>
        <dbReference type="Pfam" id="PF06381"/>
    </source>
</evidence>